<gene>
    <name evidence="1" type="ORF">DU508_01775</name>
</gene>
<reference evidence="1 2" key="1">
    <citation type="submission" date="2018-07" db="EMBL/GenBank/DDBJ databases">
        <title>Pedobacter sp. nov., isolated from soil.</title>
        <authorList>
            <person name="Zhou L.Y."/>
            <person name="Du Z.J."/>
        </authorList>
    </citation>
    <scope>NUCLEOTIDE SEQUENCE [LARGE SCALE GENOMIC DNA]</scope>
    <source>
        <strain evidence="1 2">JDX94</strain>
    </source>
</reference>
<dbReference type="OrthoDB" id="9766256at2"/>
<comment type="caution">
    <text evidence="1">The sequence shown here is derived from an EMBL/GenBank/DDBJ whole genome shotgun (WGS) entry which is preliminary data.</text>
</comment>
<dbReference type="Pfam" id="PF12771">
    <property type="entry name" value="SusD-like_2"/>
    <property type="match status" value="1"/>
</dbReference>
<dbReference type="Proteomes" id="UP000253961">
    <property type="component" value="Unassembled WGS sequence"/>
</dbReference>
<sequence>MKKIKNKIILTIMTTIVVMSSCKKDFTQINTDPNNSPSATPAQLLAPALSSTVTVNMIRNRNFNNELMQVTVNMSDADYQVFRYDFNRTISDYLWNNWYVQLTNYKDIYAKASEAVTFNESYQGISLICQTWIYSMLTDTYGDIPYFDSNKAKEFILEPAFDKQKDIYLDLFQKLEEANTLLTKNTAIISSSDPVFSGNVSRWRKFGNSLYLRLLLRLSGKAEVSADVIAKIKEIVDTRASAYPKFTSNDDSAILRWTGTGAYTSPYVNNVRTQDFTAPAIGEFFMRNLTDWNSPFLDLNTYGKNGINRWGIAQASAANGGGFFGTPSGYLPGTGVKKGSYFYSSTSTTSMQSDPLTGMIMNYAELNFILAEAAIKGYISGNAETYYKTGVLATITTWLPLYPNPTATTGTTTPATINDPIFNSYLTNADIAWVPSNDFDTKMEQIHVQKYYALFLEDLQQWVEYRRTGHPVLPKGPGLRNGGMMPARLTYPVYVQSANPTNYKNAVANQGPDEKNTQVWWQKP</sequence>
<dbReference type="PROSITE" id="PS51257">
    <property type="entry name" value="PROKAR_LIPOPROTEIN"/>
    <property type="match status" value="1"/>
</dbReference>
<name>A0A369PZ07_9SPHI</name>
<dbReference type="InterPro" id="IPR041662">
    <property type="entry name" value="SusD-like_2"/>
</dbReference>
<accession>A0A369PZ07</accession>
<protein>
    <submittedName>
        <fullName evidence="1">SusD/RagB family nutrient-binding outer membrane lipoprotein</fullName>
    </submittedName>
</protein>
<keyword evidence="2" id="KW-1185">Reference proteome</keyword>
<dbReference type="Gene3D" id="1.25.40.390">
    <property type="match status" value="1"/>
</dbReference>
<dbReference type="AlphaFoldDB" id="A0A369PZ07"/>
<evidence type="ECO:0000313" key="1">
    <source>
        <dbReference type="EMBL" id="RDC57714.1"/>
    </source>
</evidence>
<keyword evidence="1" id="KW-0449">Lipoprotein</keyword>
<dbReference type="RefSeq" id="WP_115401137.1">
    <property type="nucleotide sequence ID" value="NZ_QPKV01000002.1"/>
</dbReference>
<dbReference type="SUPFAM" id="SSF48452">
    <property type="entry name" value="TPR-like"/>
    <property type="match status" value="1"/>
</dbReference>
<dbReference type="EMBL" id="QPKV01000002">
    <property type="protein sequence ID" value="RDC57714.1"/>
    <property type="molecule type" value="Genomic_DNA"/>
</dbReference>
<dbReference type="InterPro" id="IPR011990">
    <property type="entry name" value="TPR-like_helical_dom_sf"/>
</dbReference>
<evidence type="ECO:0000313" key="2">
    <source>
        <dbReference type="Proteomes" id="UP000253961"/>
    </source>
</evidence>
<organism evidence="1 2">
    <name type="scientific">Pedobacter chinensis</name>
    <dbReference type="NCBI Taxonomy" id="2282421"/>
    <lineage>
        <taxon>Bacteria</taxon>
        <taxon>Pseudomonadati</taxon>
        <taxon>Bacteroidota</taxon>
        <taxon>Sphingobacteriia</taxon>
        <taxon>Sphingobacteriales</taxon>
        <taxon>Sphingobacteriaceae</taxon>
        <taxon>Pedobacter</taxon>
    </lineage>
</organism>
<proteinExistence type="predicted"/>